<dbReference type="Gene3D" id="3.20.20.70">
    <property type="entry name" value="Aldolase class I"/>
    <property type="match status" value="1"/>
</dbReference>
<dbReference type="GO" id="GO:0046872">
    <property type="term" value="F:metal ion binding"/>
    <property type="evidence" value="ECO:0007669"/>
    <property type="project" value="UniProtKB-KW"/>
</dbReference>
<dbReference type="InterPro" id="IPR023867">
    <property type="entry name" value="Sulphatase_maturase_rSAM"/>
</dbReference>
<comment type="caution">
    <text evidence="9">The sequence shown here is derived from an EMBL/GenBank/DDBJ whole genome shotgun (WGS) entry which is preliminary data.</text>
</comment>
<dbReference type="SFLD" id="SFLDG01384">
    <property type="entry name" value="thioether_bond_formation_requi"/>
    <property type="match status" value="1"/>
</dbReference>
<dbReference type="PANTHER" id="PTHR43273">
    <property type="entry name" value="ANAEROBIC SULFATASE-MATURATING ENZYME HOMOLOG ASLB-RELATED"/>
    <property type="match status" value="1"/>
</dbReference>
<dbReference type="InterPro" id="IPR023885">
    <property type="entry name" value="4Fe4S-binding_SPASM_dom"/>
</dbReference>
<keyword evidence="4" id="KW-0479">Metal-binding</keyword>
<evidence type="ECO:0000256" key="1">
    <source>
        <dbReference type="ARBA" id="ARBA00001966"/>
    </source>
</evidence>
<evidence type="ECO:0000256" key="3">
    <source>
        <dbReference type="ARBA" id="ARBA00022691"/>
    </source>
</evidence>
<evidence type="ECO:0000256" key="6">
    <source>
        <dbReference type="ARBA" id="ARBA00023014"/>
    </source>
</evidence>
<organism evidence="9 10">
    <name type="scientific">Dictyobacter vulcani</name>
    <dbReference type="NCBI Taxonomy" id="2607529"/>
    <lineage>
        <taxon>Bacteria</taxon>
        <taxon>Bacillati</taxon>
        <taxon>Chloroflexota</taxon>
        <taxon>Ktedonobacteria</taxon>
        <taxon>Ktedonobacterales</taxon>
        <taxon>Dictyobacteraceae</taxon>
        <taxon>Dictyobacter</taxon>
    </lineage>
</organism>
<dbReference type="Pfam" id="PF04055">
    <property type="entry name" value="Radical_SAM"/>
    <property type="match status" value="1"/>
</dbReference>
<dbReference type="CDD" id="cd01335">
    <property type="entry name" value="Radical_SAM"/>
    <property type="match status" value="1"/>
</dbReference>
<dbReference type="InterPro" id="IPR058240">
    <property type="entry name" value="rSAM_sf"/>
</dbReference>
<dbReference type="AlphaFoldDB" id="A0A5J4KR08"/>
<dbReference type="InterPro" id="IPR000385">
    <property type="entry name" value="MoaA_NifB_PqqE_Fe-S-bd_CS"/>
</dbReference>
<sequence length="440" mass="49481">MQPARLGRLAVLDAHAFFVLEKFRDGNTPSEVAEATFIESLTAIEQFAALLYNSGFLQDTQLSATNNRKQEETLAVWLHVTNACNLRCNYCYISKTNEIMADDTARKSVDAIFRSALKQGFKHIMLKYAGGEASLQAESIFAIHDYAIDQARFHNIELDAHLLSNGVFLSQRMIEQLKKRKIAVSISLDGIGAAHDSQRSFSNGKGSFKFVDRTITRLLANEVTPHILVTVSQHNLAGLSDLMAYILQYNLSFSLSYYRDNECSPSSNNLQFSDAQMITTMQNVFAFIEQRLPRQSLLNSLIDKADLTHSHQQTCGVGRNYLVIDQHGGVAKCQADIKHTITTIDEDDPLQILKTDLTGIQNLPVEQKQGCQQCNWRNWCAGGCPLLTYRITGRYDIKSPNCNIYQALIPEALRLEALRLLAYEEPFIIHEVTEEHSLVL</sequence>
<dbReference type="EMBL" id="BKZW01000005">
    <property type="protein sequence ID" value="GER92148.1"/>
    <property type="molecule type" value="Genomic_DNA"/>
</dbReference>
<dbReference type="SFLD" id="SFLDS00029">
    <property type="entry name" value="Radical_SAM"/>
    <property type="match status" value="1"/>
</dbReference>
<dbReference type="NCBIfam" id="TIGR04085">
    <property type="entry name" value="rSAM_more_4Fe4S"/>
    <property type="match status" value="1"/>
</dbReference>
<dbReference type="InterPro" id="IPR007197">
    <property type="entry name" value="rSAM"/>
</dbReference>
<proteinExistence type="inferred from homology"/>
<dbReference type="InterPro" id="IPR013785">
    <property type="entry name" value="Aldolase_TIM"/>
</dbReference>
<keyword evidence="2" id="KW-0004">4Fe-4S</keyword>
<name>A0A5J4KR08_9CHLR</name>
<dbReference type="PANTHER" id="PTHR43273:SF3">
    <property type="entry name" value="ANAEROBIC SULFATASE-MATURATING ENZYME HOMOLOG ASLB-RELATED"/>
    <property type="match status" value="1"/>
</dbReference>
<reference evidence="9 10" key="1">
    <citation type="submission" date="2019-10" db="EMBL/GenBank/DDBJ databases">
        <title>Dictyobacter vulcani sp. nov., within the class Ktedonobacteria, isolated from soil of volcanic Mt. Zao.</title>
        <authorList>
            <person name="Zheng Y."/>
            <person name="Wang C.M."/>
            <person name="Sakai Y."/>
            <person name="Abe K."/>
            <person name="Yokota A."/>
            <person name="Yabe S."/>
        </authorList>
    </citation>
    <scope>NUCLEOTIDE SEQUENCE [LARGE SCALE GENOMIC DNA]</scope>
    <source>
        <strain evidence="9 10">W12</strain>
    </source>
</reference>
<keyword evidence="6" id="KW-0411">Iron-sulfur</keyword>
<dbReference type="Proteomes" id="UP000326912">
    <property type="component" value="Unassembled WGS sequence"/>
</dbReference>
<dbReference type="PROSITE" id="PS01305">
    <property type="entry name" value="MOAA_NIFB_PQQE"/>
    <property type="match status" value="1"/>
</dbReference>
<dbReference type="SFLD" id="SFLDG01386">
    <property type="entry name" value="main_SPASM_domain-containing"/>
    <property type="match status" value="1"/>
</dbReference>
<keyword evidence="5" id="KW-0408">Iron</keyword>
<accession>A0A5J4KR08</accession>
<gene>
    <name evidence="9" type="ORF">KDW_63100</name>
</gene>
<dbReference type="SUPFAM" id="SSF102114">
    <property type="entry name" value="Radical SAM enzymes"/>
    <property type="match status" value="1"/>
</dbReference>
<dbReference type="RefSeq" id="WP_162005775.1">
    <property type="nucleotide sequence ID" value="NZ_BKZW01000005.1"/>
</dbReference>
<evidence type="ECO:0000313" key="9">
    <source>
        <dbReference type="EMBL" id="GER92148.1"/>
    </source>
</evidence>
<evidence type="ECO:0000256" key="5">
    <source>
        <dbReference type="ARBA" id="ARBA00023004"/>
    </source>
</evidence>
<dbReference type="GO" id="GO:0051539">
    <property type="term" value="F:4 iron, 4 sulfur cluster binding"/>
    <property type="evidence" value="ECO:0007669"/>
    <property type="project" value="UniProtKB-KW"/>
</dbReference>
<dbReference type="GO" id="GO:0016491">
    <property type="term" value="F:oxidoreductase activity"/>
    <property type="evidence" value="ECO:0007669"/>
    <property type="project" value="InterPro"/>
</dbReference>
<keyword evidence="3" id="KW-0949">S-adenosyl-L-methionine</keyword>
<evidence type="ECO:0000256" key="4">
    <source>
        <dbReference type="ARBA" id="ARBA00022723"/>
    </source>
</evidence>
<feature type="domain" description="Radical SAM core" evidence="8">
    <location>
        <begin position="80"/>
        <end position="227"/>
    </location>
</feature>
<dbReference type="SFLD" id="SFLDG01067">
    <property type="entry name" value="SPASM/twitch_domain_containing"/>
    <property type="match status" value="1"/>
</dbReference>
<evidence type="ECO:0000256" key="2">
    <source>
        <dbReference type="ARBA" id="ARBA00022485"/>
    </source>
</evidence>
<comment type="similarity">
    <text evidence="7">Belongs to the radical SAM superfamily. Anaerobic sulfatase-maturating enzyme family.</text>
</comment>
<evidence type="ECO:0000259" key="8">
    <source>
        <dbReference type="Pfam" id="PF04055"/>
    </source>
</evidence>
<comment type="cofactor">
    <cofactor evidence="1">
        <name>[4Fe-4S] cluster</name>
        <dbReference type="ChEBI" id="CHEBI:49883"/>
    </cofactor>
</comment>
<evidence type="ECO:0000313" key="10">
    <source>
        <dbReference type="Proteomes" id="UP000326912"/>
    </source>
</evidence>
<evidence type="ECO:0000256" key="7">
    <source>
        <dbReference type="ARBA" id="ARBA00023601"/>
    </source>
</evidence>
<keyword evidence="10" id="KW-1185">Reference proteome</keyword>
<protein>
    <recommendedName>
        <fullName evidence="8">Radical SAM core domain-containing protein</fullName>
    </recommendedName>
</protein>